<dbReference type="PANTHER" id="PTHR32196:SF72">
    <property type="entry name" value="RIBOSE IMPORT PERMEASE PROTEIN RBSC"/>
    <property type="match status" value="1"/>
</dbReference>
<sequence>MAQDVVSEAEVPAARTVGTLRRLSAGFGTEAQVFVVLAVLLLVFAVAYPSSFATAGNVVNVGRQAGILLVVAVAQMFALVVGGFDLSVAANMAFASTVSALAMTHHHGVVVSAALGVASGAVVGLVNGIAISGFGVSPFVVTLGMLTFLGGFANQLAGGASIAGLPPSFIEYWGSGSWGVIPSAVGIAAVVMVLAWLVLSRLRIGLYIFAVGGGREACRLAGIRVVGVEIAAYTMCGTLAALAGLMLSARVGIGQAGLGQGYDLLSIAAAVIGGVAIGGGTGRLSGVLLGVVFFSVLTTGLNIAAVTEFAQQMIIGVVLVATVLLARTGSLTQRLLPLVHLLTARRHRPGDPA</sequence>
<dbReference type="RefSeq" id="WP_189134068.1">
    <property type="nucleotide sequence ID" value="NZ_BMMS01000023.1"/>
</dbReference>
<evidence type="ECO:0000256" key="3">
    <source>
        <dbReference type="ARBA" id="ARBA00022692"/>
    </source>
</evidence>
<evidence type="ECO:0000256" key="5">
    <source>
        <dbReference type="ARBA" id="ARBA00023136"/>
    </source>
</evidence>
<organism evidence="7 8">
    <name type="scientific">Wenjunlia tyrosinilytica</name>
    <dbReference type="NCBI Taxonomy" id="1544741"/>
    <lineage>
        <taxon>Bacteria</taxon>
        <taxon>Bacillati</taxon>
        <taxon>Actinomycetota</taxon>
        <taxon>Actinomycetes</taxon>
        <taxon>Kitasatosporales</taxon>
        <taxon>Streptomycetaceae</taxon>
        <taxon>Wenjunlia</taxon>
    </lineage>
</organism>
<feature type="transmembrane region" description="Helical" evidence="6">
    <location>
        <begin position="31"/>
        <end position="55"/>
    </location>
</feature>
<dbReference type="Pfam" id="PF02653">
    <property type="entry name" value="BPD_transp_2"/>
    <property type="match status" value="1"/>
</dbReference>
<proteinExistence type="predicted"/>
<keyword evidence="2" id="KW-1003">Cell membrane</keyword>
<feature type="transmembrane region" description="Helical" evidence="6">
    <location>
        <begin position="67"/>
        <end position="89"/>
    </location>
</feature>
<dbReference type="Proteomes" id="UP000641932">
    <property type="component" value="Unassembled WGS sequence"/>
</dbReference>
<keyword evidence="4 6" id="KW-1133">Transmembrane helix</keyword>
<evidence type="ECO:0000313" key="8">
    <source>
        <dbReference type="Proteomes" id="UP000641932"/>
    </source>
</evidence>
<comment type="caution">
    <text evidence="7">The sequence shown here is derived from an EMBL/GenBank/DDBJ whole genome shotgun (WGS) entry which is preliminary data.</text>
</comment>
<keyword evidence="8" id="KW-1185">Reference proteome</keyword>
<dbReference type="InterPro" id="IPR001851">
    <property type="entry name" value="ABC_transp_permease"/>
</dbReference>
<feature type="transmembrane region" description="Helical" evidence="6">
    <location>
        <begin position="259"/>
        <end position="277"/>
    </location>
</feature>
<dbReference type="GO" id="GO:0005886">
    <property type="term" value="C:plasma membrane"/>
    <property type="evidence" value="ECO:0007669"/>
    <property type="project" value="UniProtKB-SubCell"/>
</dbReference>
<feature type="transmembrane region" description="Helical" evidence="6">
    <location>
        <begin position="230"/>
        <end position="253"/>
    </location>
</feature>
<evidence type="ECO:0000256" key="6">
    <source>
        <dbReference type="SAM" id="Phobius"/>
    </source>
</evidence>
<evidence type="ECO:0000313" key="7">
    <source>
        <dbReference type="EMBL" id="GGO94767.1"/>
    </source>
</evidence>
<dbReference type="EMBL" id="BMMS01000023">
    <property type="protein sequence ID" value="GGO94767.1"/>
    <property type="molecule type" value="Genomic_DNA"/>
</dbReference>
<evidence type="ECO:0000256" key="2">
    <source>
        <dbReference type="ARBA" id="ARBA00022475"/>
    </source>
</evidence>
<gene>
    <name evidence="7" type="ORF">GCM10012280_50440</name>
</gene>
<keyword evidence="3 6" id="KW-0812">Transmembrane</keyword>
<feature type="transmembrane region" description="Helical" evidence="6">
    <location>
        <begin position="177"/>
        <end position="199"/>
    </location>
</feature>
<dbReference type="CDD" id="cd06579">
    <property type="entry name" value="TM_PBP1_transp_AraH_like"/>
    <property type="match status" value="1"/>
</dbReference>
<dbReference type="PANTHER" id="PTHR32196">
    <property type="entry name" value="ABC TRANSPORTER PERMEASE PROTEIN YPHD-RELATED-RELATED"/>
    <property type="match status" value="1"/>
</dbReference>
<comment type="subcellular location">
    <subcellularLocation>
        <location evidence="1">Cell membrane</location>
        <topology evidence="1">Multi-pass membrane protein</topology>
    </subcellularLocation>
</comment>
<feature type="transmembrane region" description="Helical" evidence="6">
    <location>
        <begin position="284"/>
        <end position="303"/>
    </location>
</feature>
<feature type="transmembrane region" description="Helical" evidence="6">
    <location>
        <begin position="136"/>
        <end position="157"/>
    </location>
</feature>
<dbReference type="AlphaFoldDB" id="A0A917ZVR7"/>
<keyword evidence="5 6" id="KW-0472">Membrane</keyword>
<dbReference type="GO" id="GO:0022857">
    <property type="term" value="F:transmembrane transporter activity"/>
    <property type="evidence" value="ECO:0007669"/>
    <property type="project" value="InterPro"/>
</dbReference>
<protein>
    <submittedName>
        <fullName evidence="7">ABC transporter permease</fullName>
    </submittedName>
</protein>
<feature type="transmembrane region" description="Helical" evidence="6">
    <location>
        <begin position="109"/>
        <end position="129"/>
    </location>
</feature>
<evidence type="ECO:0000256" key="4">
    <source>
        <dbReference type="ARBA" id="ARBA00022989"/>
    </source>
</evidence>
<name>A0A917ZVR7_9ACTN</name>
<reference evidence="7" key="1">
    <citation type="journal article" date="2014" name="Int. J. Syst. Evol. Microbiol.">
        <title>Complete genome sequence of Corynebacterium casei LMG S-19264T (=DSM 44701T), isolated from a smear-ripened cheese.</title>
        <authorList>
            <consortium name="US DOE Joint Genome Institute (JGI-PGF)"/>
            <person name="Walter F."/>
            <person name="Albersmeier A."/>
            <person name="Kalinowski J."/>
            <person name="Ruckert C."/>
        </authorList>
    </citation>
    <scope>NUCLEOTIDE SEQUENCE</scope>
    <source>
        <strain evidence="7">CGMCC 4.7201</strain>
    </source>
</reference>
<reference evidence="7" key="2">
    <citation type="submission" date="2020-09" db="EMBL/GenBank/DDBJ databases">
        <authorList>
            <person name="Sun Q."/>
            <person name="Zhou Y."/>
        </authorList>
    </citation>
    <scope>NUCLEOTIDE SEQUENCE</scope>
    <source>
        <strain evidence="7">CGMCC 4.7201</strain>
    </source>
</reference>
<feature type="transmembrane region" description="Helical" evidence="6">
    <location>
        <begin position="309"/>
        <end position="326"/>
    </location>
</feature>
<evidence type="ECO:0000256" key="1">
    <source>
        <dbReference type="ARBA" id="ARBA00004651"/>
    </source>
</evidence>
<accession>A0A917ZVR7</accession>